<dbReference type="EMBL" id="MFBS01000006">
    <property type="protein sequence ID" value="OGE10866.1"/>
    <property type="molecule type" value="Genomic_DNA"/>
</dbReference>
<reference evidence="2 3" key="1">
    <citation type="journal article" date="2016" name="Nat. Commun.">
        <title>Thousands of microbial genomes shed light on interconnected biogeochemical processes in an aquifer system.</title>
        <authorList>
            <person name="Anantharaman K."/>
            <person name="Brown C.T."/>
            <person name="Hug L.A."/>
            <person name="Sharon I."/>
            <person name="Castelle C.J."/>
            <person name="Probst A.J."/>
            <person name="Thomas B.C."/>
            <person name="Singh A."/>
            <person name="Wilkins M.J."/>
            <person name="Karaoz U."/>
            <person name="Brodie E.L."/>
            <person name="Williams K.H."/>
            <person name="Hubbard S.S."/>
            <person name="Banfield J.F."/>
        </authorList>
    </citation>
    <scope>NUCLEOTIDE SEQUENCE [LARGE SCALE GENOMIC DNA]</scope>
</reference>
<name>A0A1F5I3A2_9BACT</name>
<evidence type="ECO:0000256" key="1">
    <source>
        <dbReference type="SAM" id="MobiDB-lite"/>
    </source>
</evidence>
<sequence>MAQKPTLDKLFADIYKSYKDQKRRNILKDFETILKLKKIKYELTYQTKVVPKIPTIIIANHFTRPLLLRKSLLTTSESMITSAIITKAASHLLGDKITWVVKNDLKTNIFFLSIRLRKIQLASIYTHNFIGVAQNYPFGEFQKWAKLLKSGYSIGVYPEGLVSSQMRETKPGFDKLPDCLKSRKTQFQILPVSIYYAKSMFLAKANEPIQPLKNSTETVNTAMLSIAASLPDYLQGFYRENVHLSKLQARQQPANGQTREFPEPEASAI</sequence>
<proteinExistence type="predicted"/>
<gene>
    <name evidence="2" type="ORF">A3A60_02720</name>
</gene>
<dbReference type="Proteomes" id="UP000179227">
    <property type="component" value="Unassembled WGS sequence"/>
</dbReference>
<feature type="region of interest" description="Disordered" evidence="1">
    <location>
        <begin position="249"/>
        <end position="269"/>
    </location>
</feature>
<dbReference type="AlphaFoldDB" id="A0A1F5I3A2"/>
<feature type="compositionally biased region" description="Polar residues" evidence="1">
    <location>
        <begin position="249"/>
        <end position="258"/>
    </location>
</feature>
<accession>A0A1F5I3A2</accession>
<evidence type="ECO:0000313" key="2">
    <source>
        <dbReference type="EMBL" id="OGE10866.1"/>
    </source>
</evidence>
<organism evidence="2 3">
    <name type="scientific">Candidatus Curtissbacteria bacterium RIFCSPLOWO2_01_FULL_42_26</name>
    <dbReference type="NCBI Taxonomy" id="1797729"/>
    <lineage>
        <taxon>Bacteria</taxon>
        <taxon>Candidatus Curtissiibacteriota</taxon>
    </lineage>
</organism>
<comment type="caution">
    <text evidence="2">The sequence shown here is derived from an EMBL/GenBank/DDBJ whole genome shotgun (WGS) entry which is preliminary data.</text>
</comment>
<evidence type="ECO:0000313" key="3">
    <source>
        <dbReference type="Proteomes" id="UP000179227"/>
    </source>
</evidence>
<evidence type="ECO:0008006" key="4">
    <source>
        <dbReference type="Google" id="ProtNLM"/>
    </source>
</evidence>
<protein>
    <recommendedName>
        <fullName evidence="4">Phospholipid/glycerol acyltransferase domain-containing protein</fullName>
    </recommendedName>
</protein>